<protein>
    <submittedName>
        <fullName evidence="1">Uncharacterized protein</fullName>
    </submittedName>
</protein>
<dbReference type="EMBL" id="UGVC01000001">
    <property type="protein sequence ID" value="SUD91320.1"/>
    <property type="molecule type" value="Genomic_DNA"/>
</dbReference>
<evidence type="ECO:0000313" key="2">
    <source>
        <dbReference type="Proteomes" id="UP000254123"/>
    </source>
</evidence>
<sequence length="86" mass="10111">MPAGFGITEARDYEGNLLKVNNKGESLEFDFNINSNKFCFSGNWEQYRRGAPYRDQPYCFIYDKDEGDKYKYFSFDVLGYNNGKDK</sequence>
<evidence type="ECO:0000313" key="1">
    <source>
        <dbReference type="EMBL" id="SUD91320.1"/>
    </source>
</evidence>
<dbReference type="AlphaFoldDB" id="A0A379LL54"/>
<organism evidence="1 2">
    <name type="scientific">Psychrobacter phenylpyruvicus</name>
    <dbReference type="NCBI Taxonomy" id="29432"/>
    <lineage>
        <taxon>Bacteria</taxon>
        <taxon>Pseudomonadati</taxon>
        <taxon>Pseudomonadota</taxon>
        <taxon>Gammaproteobacteria</taxon>
        <taxon>Moraxellales</taxon>
        <taxon>Moraxellaceae</taxon>
        <taxon>Psychrobacter</taxon>
    </lineage>
</organism>
<dbReference type="Proteomes" id="UP000254123">
    <property type="component" value="Unassembled WGS sequence"/>
</dbReference>
<gene>
    <name evidence="1" type="ORF">NCTC10526_01671</name>
</gene>
<reference evidence="1 2" key="1">
    <citation type="submission" date="2018-06" db="EMBL/GenBank/DDBJ databases">
        <authorList>
            <consortium name="Pathogen Informatics"/>
            <person name="Doyle S."/>
        </authorList>
    </citation>
    <scope>NUCLEOTIDE SEQUENCE [LARGE SCALE GENOMIC DNA]</scope>
    <source>
        <strain evidence="1 2">NCTC10526</strain>
    </source>
</reference>
<name>A0A379LL54_9GAMM</name>
<accession>A0A379LL54</accession>
<keyword evidence="2" id="KW-1185">Reference proteome</keyword>
<proteinExistence type="predicted"/>